<feature type="compositionally biased region" description="Acidic residues" evidence="1">
    <location>
        <begin position="2379"/>
        <end position="2388"/>
    </location>
</feature>
<feature type="compositionally biased region" description="Low complexity" evidence="1">
    <location>
        <begin position="669"/>
        <end position="679"/>
    </location>
</feature>
<feature type="region of interest" description="Disordered" evidence="1">
    <location>
        <begin position="1"/>
        <end position="267"/>
    </location>
</feature>
<feature type="region of interest" description="Disordered" evidence="1">
    <location>
        <begin position="626"/>
        <end position="1696"/>
    </location>
</feature>
<name>A0A0F7UFD3_NEOCL</name>
<evidence type="ECO:0000256" key="1">
    <source>
        <dbReference type="SAM" id="MobiDB-lite"/>
    </source>
</evidence>
<feature type="compositionally biased region" description="Low complexity" evidence="1">
    <location>
        <begin position="1605"/>
        <end position="1614"/>
    </location>
</feature>
<feature type="compositionally biased region" description="Basic and acidic residues" evidence="1">
    <location>
        <begin position="1259"/>
        <end position="1296"/>
    </location>
</feature>
<feature type="compositionally biased region" description="Basic and acidic residues" evidence="1">
    <location>
        <begin position="1022"/>
        <end position="1035"/>
    </location>
</feature>
<feature type="compositionally biased region" description="Basic and acidic residues" evidence="1">
    <location>
        <begin position="1630"/>
        <end position="1658"/>
    </location>
</feature>
<feature type="compositionally biased region" description="Polar residues" evidence="1">
    <location>
        <begin position="1081"/>
        <end position="1091"/>
    </location>
</feature>
<feature type="compositionally biased region" description="Basic and acidic residues" evidence="1">
    <location>
        <begin position="966"/>
        <end position="977"/>
    </location>
</feature>
<feature type="region of interest" description="Disordered" evidence="1">
    <location>
        <begin position="1763"/>
        <end position="1839"/>
    </location>
</feature>
<feature type="compositionally biased region" description="Low complexity" evidence="1">
    <location>
        <begin position="58"/>
        <end position="73"/>
    </location>
</feature>
<feature type="compositionally biased region" description="Low complexity" evidence="1">
    <location>
        <begin position="1800"/>
        <end position="1816"/>
    </location>
</feature>
<feature type="compositionally biased region" description="Low complexity" evidence="1">
    <location>
        <begin position="979"/>
        <end position="1008"/>
    </location>
</feature>
<organism evidence="2">
    <name type="scientific">Neospora caninum (strain Liverpool)</name>
    <dbReference type="NCBI Taxonomy" id="572307"/>
    <lineage>
        <taxon>Eukaryota</taxon>
        <taxon>Sar</taxon>
        <taxon>Alveolata</taxon>
        <taxon>Apicomplexa</taxon>
        <taxon>Conoidasida</taxon>
        <taxon>Coccidia</taxon>
        <taxon>Eucoccidiorida</taxon>
        <taxon>Eimeriorina</taxon>
        <taxon>Sarcocystidae</taxon>
        <taxon>Neospora</taxon>
    </lineage>
</organism>
<feature type="compositionally biased region" description="Basic and acidic residues" evidence="1">
    <location>
        <begin position="464"/>
        <end position="480"/>
    </location>
</feature>
<feature type="compositionally biased region" description="Basic and acidic residues" evidence="1">
    <location>
        <begin position="1323"/>
        <end position="1336"/>
    </location>
</feature>
<feature type="compositionally biased region" description="Basic and acidic residues" evidence="1">
    <location>
        <begin position="169"/>
        <end position="182"/>
    </location>
</feature>
<gene>
    <name evidence="2" type="ORF">BN1204_028070</name>
</gene>
<feature type="region of interest" description="Disordered" evidence="1">
    <location>
        <begin position="418"/>
        <end position="546"/>
    </location>
</feature>
<feature type="compositionally biased region" description="Polar residues" evidence="1">
    <location>
        <begin position="942"/>
        <end position="954"/>
    </location>
</feature>
<feature type="compositionally biased region" description="Basic and acidic residues" evidence="1">
    <location>
        <begin position="2326"/>
        <end position="2345"/>
    </location>
</feature>
<feature type="region of interest" description="Disordered" evidence="1">
    <location>
        <begin position="2246"/>
        <end position="2269"/>
    </location>
</feature>
<feature type="compositionally biased region" description="Polar residues" evidence="1">
    <location>
        <begin position="1062"/>
        <end position="1074"/>
    </location>
</feature>
<feature type="compositionally biased region" description="Gly residues" evidence="1">
    <location>
        <begin position="1542"/>
        <end position="1557"/>
    </location>
</feature>
<feature type="compositionally biased region" description="Polar residues" evidence="1">
    <location>
        <begin position="254"/>
        <end position="267"/>
    </location>
</feature>
<accession>A0A0F7UFD3</accession>
<feature type="region of interest" description="Disordered" evidence="1">
    <location>
        <begin position="285"/>
        <end position="402"/>
    </location>
</feature>
<feature type="compositionally biased region" description="Basic and acidic residues" evidence="1">
    <location>
        <begin position="1180"/>
        <end position="1190"/>
    </location>
</feature>
<feature type="compositionally biased region" description="Polar residues" evidence="1">
    <location>
        <begin position="1560"/>
        <end position="1569"/>
    </location>
</feature>
<feature type="compositionally biased region" description="Polar residues" evidence="1">
    <location>
        <begin position="658"/>
        <end position="667"/>
    </location>
</feature>
<sequence length="2439" mass="256772">MIEDLFPSPCFLPPTPSSSPSCSPYPSVSPSPATQKRKTHPETTVDPRFFEDRTEVQSLSPSVGSPLSGCSPPRTLLEASSYASSPPRVRRDEGEAPSAKFAFPEGAGGPGKSSSVFLADNNKDVSASNEPVSVAAHNKPIGRTSPPELGYSEHPSGSECGASVCLVQERSDRAADNREEQGGVRAATSAVSRSDPSWGVAERNAHQRPSFPVGGAPGVSGQPGFQGISASPVHEEQILRPAAAIGKAKEDASRTNSSRSFSCQDLSGTNWSSVALRGVASPVWATGDEAAGDPPSGESNTRKAAPQRQGENQQGDSRTTAVPRLSSGRPERSSARASTRAILRNEKTHSSQTGALSPKSAQAARGRDDQENEKPGNGGGSAPAERANRASTGQKNSAPALLLSSDASLRIQEARKFFMNACRPSGVRRSSGASSGRSRDSGGGRQARSLSERVVPAVAPQEAVGEKTVRADSAAGKDRVLSAGKEGGEDLGSGNDQSTGSAKRADLASHRRNRRSTSGGSAWRRQGASRRDEGSEGSHSSCRRRHTAANTHLSAVFSSRSSSSFTPALNGSALPAAGGPSPSLLTDLPLASSSAESFSSTFLGDLRQLRGVCYAAAQEAQLRPIMSLSRKSTSSGRTSSVSRRQRRSRCASAASVLPSPTQTQASAFSPVRLPSSASPARRRFSSCGSSVPRHEPGGVSSQREAGAARDPFEARTRGTDNAGGEGETRAGDASVCDARLFGETETAASEEQAVFPATTSESRLERVSVSQEEPFSVDGERRRDASGDIEGPMGRSEQERESTERGETGKTERRLAASSSRRSAGPPVYADATGRSAAVLPKPAEALASKPGEGSSEARERQESGVLPDFGRVSQSDNLPKAVSVACRHETDDSDSASPSQGERDDAESRPLRGDQRQGERENEPAEPLALSEPRIEAAASPETQSRASTSFSEASHGLDSSLRGDPLRDVDRREENAENPFPSASEPSSNSRSSPPSSATALSRPSLLGTADSSQISSKGNEGDPESRERKRSAPEGGTAQCEVGQGKRDKGDARSCARGRNSSGDEASTSSRVPALPASPSQTGRSSPIPSDAPLPASVPNSVLERGHGRREDCDGNAVAFFAPSELSESGRRSEGESGEEGDMSDAPTTSVVSCIPSWAERPNSAARGPANGSLEANGRRPREEPEAATRVSPFAAKPTAGVASPSACLKATAQKEASAVASAPVGLAARSPSSRQSCKEKRAAEAETQSVEGTDEPQRKRSCRQESREVHAGELDRPGEARAWRDTDRDLQRSVRAGPGRRLSQKERAEEKAGAQIHQSDSREMQNRSERKTCAPLPVSYAPVKPKSRGDTEGANPRHDAESPFPSPVETSPDAWVAALPPPLVSPEPSSSPFRPGGAPTSPEASQPSEGCESQVFAEEASSFPHSVSSLSSDVGTRETEGGDGPGRGPSLQSSLSPSSYLSLSSSASLARASAAVSPPAAPRVHPSALRAPPRIVSPCQSAALPGRGGWTREGKAPSAPSSPRLPNLNEAASNEGSSRGGQGRGSGGSGGDTGETCLSLSSQGSQRRKGKPSSAGESRVEDAGPQSSADRSPESCRNWLPSSSSASPSPLGRRESFFIAVPVPVKRREQEGHSSEDEKSERGQRDTRGDREEPGSAARNRPSRGGSAWARSEDVSLDSTAGASKETEPAGEETLVSSLLTCSAVTVSSSTASCVDSLLRSSLPVSRACSQASVEGQTLQGASRGRASLARLSSAAGSTQCEASGGNETVQRGPAAPCQGGAEGGDPRRETRGKEASASSSDRANRSRSPARVWSLRRGSPSAVFSPPPSAGTADASCASLLPHIGKRMPVSLLQRGHAWLQGVREHVRASSLTQKVDQVLKEWKAKVAEIATQVTAKAVESLLDEQTKGDLAMALPPAFVDLPNVASARLGAEVIFCGGTRQGSTKSAMRLLTSHAAEREEHGRSGRGKRLHLISLNVGEECKDTCIIRLAAPAVVHGVEIVQGRSQGVETTISLDAACLAEDVEEQSLCACGESLWNAAISREPLSEEEDRVAFALDTGSVPVTHLRFSHHLTRLPSDPRSGSLSEEREILEKEGPGVVIDEAFAGLRQIRVYGEIWRGAQDAPSVASREEDVGDLLKGAAVVAWETEQPTSSRRKRRREEPELEGGERQQVLLRRAFALDGQPRDEAASAGKRGIGDGSAFHREKRNTWRGVTMALLCLSTRASVSRVEIVYRPAEDKLREDAPSRASDSCGESASGYPQDQDELGSCVVTVQLWDGARSPEGARMNLLQQRRFFRCRETSLSLPWTFFASSGAPHSRPLSEDECRGDSPVRRGGSEKSDDDLENAEGFVRVSLTAQGDSHRHRLSPANYEESTEDGDEGDAEKTRDASRGAADFLGTHVCLRFSGVVDLQSLRIWGFPKREGVFEDSTKRN</sequence>
<feature type="region of interest" description="Disordered" evidence="1">
    <location>
        <begin position="2319"/>
        <end position="2395"/>
    </location>
</feature>
<feature type="compositionally biased region" description="Basic and acidic residues" evidence="1">
    <location>
        <begin position="1307"/>
        <end position="1316"/>
    </location>
</feature>
<feature type="compositionally biased region" description="Basic and acidic residues" evidence="1">
    <location>
        <begin position="902"/>
        <end position="924"/>
    </location>
</feature>
<dbReference type="Gene3D" id="2.60.120.260">
    <property type="entry name" value="Galactose-binding domain-like"/>
    <property type="match status" value="1"/>
</dbReference>
<feature type="compositionally biased region" description="Low complexity" evidence="1">
    <location>
        <begin position="18"/>
        <end position="32"/>
    </location>
</feature>
<feature type="compositionally biased region" description="Basic and acidic residues" evidence="1">
    <location>
        <begin position="365"/>
        <end position="374"/>
    </location>
</feature>
<feature type="compositionally biased region" description="Polar residues" evidence="1">
    <location>
        <begin position="309"/>
        <end position="320"/>
    </location>
</feature>
<feature type="compositionally biased region" description="Basic and acidic residues" evidence="1">
    <location>
        <begin position="796"/>
        <end position="815"/>
    </location>
</feature>
<feature type="compositionally biased region" description="Basic and acidic residues" evidence="1">
    <location>
        <begin position="40"/>
        <end position="55"/>
    </location>
</feature>
<protein>
    <submittedName>
        <fullName evidence="2">Uncharacterized protein</fullName>
    </submittedName>
</protein>
<dbReference type="EMBL" id="LN714482">
    <property type="protein sequence ID" value="CEL67002.1"/>
    <property type="molecule type" value="Genomic_DNA"/>
</dbReference>
<feature type="compositionally biased region" description="Low complexity" evidence="1">
    <location>
        <begin position="425"/>
        <end position="436"/>
    </location>
</feature>
<feature type="compositionally biased region" description="Polar residues" evidence="1">
    <location>
        <begin position="2254"/>
        <end position="2266"/>
    </location>
</feature>
<evidence type="ECO:0000313" key="2">
    <source>
        <dbReference type="EMBL" id="CEL67002.1"/>
    </source>
</evidence>
<feature type="region of interest" description="Disordered" evidence="1">
    <location>
        <begin position="2153"/>
        <end position="2174"/>
    </location>
</feature>
<feature type="compositionally biased region" description="Low complexity" evidence="1">
    <location>
        <begin position="1425"/>
        <end position="1436"/>
    </location>
</feature>
<feature type="compositionally biased region" description="Basic and acidic residues" evidence="1">
    <location>
        <begin position="1789"/>
        <end position="1799"/>
    </location>
</feature>
<feature type="compositionally biased region" description="Basic and acidic residues" evidence="1">
    <location>
        <begin position="1107"/>
        <end position="1116"/>
    </location>
</feature>
<proteinExistence type="predicted"/>
<feature type="compositionally biased region" description="Polar residues" evidence="1">
    <location>
        <begin position="1012"/>
        <end position="1021"/>
    </location>
</feature>
<feature type="compositionally biased region" description="Basic and acidic residues" evidence="1">
    <location>
        <begin position="1351"/>
        <end position="1365"/>
    </location>
</feature>
<feature type="compositionally biased region" description="Low complexity" evidence="1">
    <location>
        <begin position="1453"/>
        <end position="1492"/>
    </location>
</feature>
<reference evidence="2" key="1">
    <citation type="journal article" date="2015" name="PLoS ONE">
        <title>Comprehensive Evaluation of Toxoplasma gondii VEG and Neospora caninum LIV Genomes with Tachyzoite Stage Transcriptome and Proteome Defines Novel Transcript Features.</title>
        <authorList>
            <person name="Ramaprasad A."/>
            <person name="Mourier T."/>
            <person name="Naeem R."/>
            <person name="Malas T.B."/>
            <person name="Moussa E."/>
            <person name="Panigrahi A."/>
            <person name="Vermont S.J."/>
            <person name="Otto T.D."/>
            <person name="Wastling J."/>
            <person name="Pain A."/>
        </authorList>
    </citation>
    <scope>NUCLEOTIDE SEQUENCE</scope>
    <source>
        <strain evidence="2">Liverpool</strain>
    </source>
</reference>
<feature type="compositionally biased region" description="Basic and acidic residues" evidence="1">
    <location>
        <begin position="1047"/>
        <end position="1057"/>
    </location>
</feature>
<feature type="compositionally biased region" description="Low complexity" evidence="1">
    <location>
        <begin position="627"/>
        <end position="642"/>
    </location>
</feature>
<feature type="compositionally biased region" description="Polar residues" evidence="1">
    <location>
        <begin position="1763"/>
        <end position="1774"/>
    </location>
</feature>
<feature type="compositionally biased region" description="Basic and acidic residues" evidence="1">
    <location>
        <begin position="706"/>
        <end position="718"/>
    </location>
</feature>